<dbReference type="AlphaFoldDB" id="A0A4U0R2G2"/>
<gene>
    <name evidence="1" type="ORF">FA743_19755</name>
</gene>
<proteinExistence type="predicted"/>
<sequence>MSKMTITNFPPLGYQLHLGASHLYPTLLDKTFLTFKKLFDEYDIKKINTQSFRSLTKSTGSGLMLSDKIKNLGINADCMRVIVSAHGLLTRDGGDTFLFKRNAKISKPILDIADLFIDAPVAVHIVIAPQPAYAPISEFASKGGARILADNPDAFSWVDVVNNIKRIFPGKPLILWPIEDQISQSVAFVEGVTGLKFNNSERETIRDLAELERFAEPEKKSIDLGATKILFETYLNDLDFIKDMPDVKLMLNTATSEI</sequence>
<dbReference type="EMBL" id="SUNI01000051">
    <property type="protein sequence ID" value="TJZ88867.1"/>
    <property type="molecule type" value="Genomic_DNA"/>
</dbReference>
<evidence type="ECO:0000313" key="1">
    <source>
        <dbReference type="EMBL" id="TJZ88867.1"/>
    </source>
</evidence>
<dbReference type="Proteomes" id="UP000309747">
    <property type="component" value="Unassembled WGS sequence"/>
</dbReference>
<name>A0A4U0R2G2_9RHOB</name>
<reference evidence="1 2" key="1">
    <citation type="submission" date="2019-04" db="EMBL/GenBank/DDBJ databases">
        <authorList>
            <person name="Li J."/>
        </authorList>
    </citation>
    <scope>NUCLEOTIDE SEQUENCE [LARGE SCALE GENOMIC DNA]</scope>
    <source>
        <strain evidence="1 2">KCTC 42687</strain>
    </source>
</reference>
<protein>
    <submittedName>
        <fullName evidence="1">Uncharacterized protein</fullName>
    </submittedName>
</protein>
<comment type="caution">
    <text evidence="1">The sequence shown here is derived from an EMBL/GenBank/DDBJ whole genome shotgun (WGS) entry which is preliminary data.</text>
</comment>
<organism evidence="1 2">
    <name type="scientific">Paracoccus gahaiensis</name>
    <dbReference type="NCBI Taxonomy" id="1706839"/>
    <lineage>
        <taxon>Bacteria</taxon>
        <taxon>Pseudomonadati</taxon>
        <taxon>Pseudomonadota</taxon>
        <taxon>Alphaproteobacteria</taxon>
        <taxon>Rhodobacterales</taxon>
        <taxon>Paracoccaceae</taxon>
        <taxon>Paracoccus</taxon>
    </lineage>
</organism>
<accession>A0A4U0R2G2</accession>
<dbReference type="OrthoDB" id="7766471at2"/>
<keyword evidence="2" id="KW-1185">Reference proteome</keyword>
<evidence type="ECO:0000313" key="2">
    <source>
        <dbReference type="Proteomes" id="UP000309747"/>
    </source>
</evidence>